<dbReference type="Proteomes" id="UP000515512">
    <property type="component" value="Chromosome"/>
</dbReference>
<dbReference type="PANTHER" id="PTHR40763:SF5">
    <property type="entry name" value="MEMBRANE PROTEIN"/>
    <property type="match status" value="1"/>
</dbReference>
<evidence type="ECO:0000313" key="2">
    <source>
        <dbReference type="EMBL" id="QLY30895.1"/>
    </source>
</evidence>
<feature type="domain" description="DUF1707" evidence="1">
    <location>
        <begin position="21"/>
        <end position="73"/>
    </location>
</feature>
<gene>
    <name evidence="2" type="ORF">H0264_00295</name>
</gene>
<protein>
    <submittedName>
        <fullName evidence="2">DUF1707 domain-containing protein</fullName>
    </submittedName>
</protein>
<dbReference type="InterPro" id="IPR012551">
    <property type="entry name" value="DUF1707_SHOCT-like"/>
</dbReference>
<name>A0A7D6VER3_9NOCA</name>
<reference evidence="2 3" key="1">
    <citation type="submission" date="2020-07" db="EMBL/GenBank/DDBJ databases">
        <authorList>
            <person name="Zhuang K."/>
            <person name="Ran Y."/>
        </authorList>
    </citation>
    <scope>NUCLEOTIDE SEQUENCE [LARGE SCALE GENOMIC DNA]</scope>
    <source>
        <strain evidence="2 3">WCH-YHL-001</strain>
    </source>
</reference>
<dbReference type="RefSeq" id="WP_181582093.1">
    <property type="nucleotide sequence ID" value="NZ_CP059399.1"/>
</dbReference>
<dbReference type="PANTHER" id="PTHR40763">
    <property type="entry name" value="MEMBRANE PROTEIN-RELATED"/>
    <property type="match status" value="1"/>
</dbReference>
<evidence type="ECO:0000259" key="1">
    <source>
        <dbReference type="Pfam" id="PF08044"/>
    </source>
</evidence>
<dbReference type="KEGG" id="nhu:H0264_00295"/>
<dbReference type="EMBL" id="CP059399">
    <property type="protein sequence ID" value="QLY30895.1"/>
    <property type="molecule type" value="Genomic_DNA"/>
</dbReference>
<proteinExistence type="predicted"/>
<keyword evidence="3" id="KW-1185">Reference proteome</keyword>
<organism evidence="2 3">
    <name type="scientific">Nocardia huaxiensis</name>
    <dbReference type="NCBI Taxonomy" id="2755382"/>
    <lineage>
        <taxon>Bacteria</taxon>
        <taxon>Bacillati</taxon>
        <taxon>Actinomycetota</taxon>
        <taxon>Actinomycetes</taxon>
        <taxon>Mycobacteriales</taxon>
        <taxon>Nocardiaceae</taxon>
        <taxon>Nocardia</taxon>
    </lineage>
</organism>
<accession>A0A7D6VER3</accession>
<dbReference type="AlphaFoldDB" id="A0A7D6VER3"/>
<evidence type="ECO:0000313" key="3">
    <source>
        <dbReference type="Proteomes" id="UP000515512"/>
    </source>
</evidence>
<dbReference type="Pfam" id="PF08044">
    <property type="entry name" value="DUF1707"/>
    <property type="match status" value="1"/>
</dbReference>
<sequence>MGGPEAMSGAEPAAVVGDRDLRVSDSEREHVGRLLQRAVGLGMLSLGEFTERMDTALAAKTRGELNAVLVDLPGIRLVGQPAQPAQQPPRFVQNPRAQQFIAGGAQQFMPGAAQQFGAGAAPQFGPGPQPAVPGNVIRARMSGVTRKGRWTVPPVLVIDSSMAGVELDFTQAIMSTQVVEIRVRHQIGSLELIVPGEATVDTNGLQLVGAGINNKVRTGPPIGPLHLIVHGQFRFGSVTVRHPFSAHWKRFLNGL</sequence>